<dbReference type="InterPro" id="IPR036412">
    <property type="entry name" value="HAD-like_sf"/>
</dbReference>
<proteinExistence type="predicted"/>
<dbReference type="NCBIfam" id="TIGR00099">
    <property type="entry name" value="Cof-subfamily"/>
    <property type="match status" value="1"/>
</dbReference>
<dbReference type="Proteomes" id="UP000198636">
    <property type="component" value="Unassembled WGS sequence"/>
</dbReference>
<dbReference type="PANTHER" id="PTHR10000:SF8">
    <property type="entry name" value="HAD SUPERFAMILY HYDROLASE-LIKE, TYPE 3"/>
    <property type="match status" value="1"/>
</dbReference>
<accession>A0A1G5ISA0</accession>
<dbReference type="Gene3D" id="3.30.1240.10">
    <property type="match status" value="1"/>
</dbReference>
<gene>
    <name evidence="1" type="ORF">SAMN03080606_02491</name>
</gene>
<dbReference type="PROSITE" id="PS01228">
    <property type="entry name" value="COF_1"/>
    <property type="match status" value="1"/>
</dbReference>
<dbReference type="STRING" id="1120976.SAMN03080606_02491"/>
<protein>
    <recommendedName>
        <fullName evidence="3">Cof subfamily of IIB subfamily of haloacid dehalogenase superfamily/HAD-superfamily hydrolase, subfamily IIB</fullName>
    </recommendedName>
</protein>
<evidence type="ECO:0000313" key="1">
    <source>
        <dbReference type="EMBL" id="SCY78903.1"/>
    </source>
</evidence>
<dbReference type="PANTHER" id="PTHR10000">
    <property type="entry name" value="PHOSPHOSERINE PHOSPHATASE"/>
    <property type="match status" value="1"/>
</dbReference>
<sequence>MENIKLVAIDMDGTLLNDNLYISNVNKLKIYEAIRKGVQIVLATGRTFKAAQHYAKELKLDIPIITYNGALIKDTITEEVVVESKLDLNIVKKIIALGEEYNVYTKVYVDDVLLVEVDNEEAKMFSINHRINYKAVGRLSENIIQYPYMVVFKDSIEKIEIIRSYIDKEVNGSISHTFSTPHSLEIMKLGVSKKNSLEFLAERLEIKSEEILAIGNSLNDYDMLCWAGVGVAMKNSDQSLLKKWNNISNFDNNQNGVGYILEKYLGL</sequence>
<dbReference type="SFLD" id="SFLDS00003">
    <property type="entry name" value="Haloacid_Dehalogenase"/>
    <property type="match status" value="1"/>
</dbReference>
<organism evidence="1 2">
    <name type="scientific">Alkaliphilus peptidifermentans DSM 18978</name>
    <dbReference type="NCBI Taxonomy" id="1120976"/>
    <lineage>
        <taxon>Bacteria</taxon>
        <taxon>Bacillati</taxon>
        <taxon>Bacillota</taxon>
        <taxon>Clostridia</taxon>
        <taxon>Peptostreptococcales</taxon>
        <taxon>Natronincolaceae</taxon>
        <taxon>Alkaliphilus</taxon>
    </lineage>
</organism>
<reference evidence="1 2" key="1">
    <citation type="submission" date="2016-10" db="EMBL/GenBank/DDBJ databases">
        <authorList>
            <person name="de Groot N.N."/>
        </authorList>
    </citation>
    <scope>NUCLEOTIDE SEQUENCE [LARGE SCALE GENOMIC DNA]</scope>
    <source>
        <strain evidence="1 2">DSM 18978</strain>
    </source>
</reference>
<dbReference type="Gene3D" id="3.40.50.1000">
    <property type="entry name" value="HAD superfamily/HAD-like"/>
    <property type="match status" value="1"/>
</dbReference>
<dbReference type="GO" id="GO:0016791">
    <property type="term" value="F:phosphatase activity"/>
    <property type="evidence" value="ECO:0007669"/>
    <property type="project" value="UniProtKB-ARBA"/>
</dbReference>
<dbReference type="InterPro" id="IPR023214">
    <property type="entry name" value="HAD_sf"/>
</dbReference>
<keyword evidence="2" id="KW-1185">Reference proteome</keyword>
<dbReference type="Pfam" id="PF08282">
    <property type="entry name" value="Hydrolase_3"/>
    <property type="match status" value="1"/>
</dbReference>
<dbReference type="GO" id="GO:0005829">
    <property type="term" value="C:cytosol"/>
    <property type="evidence" value="ECO:0007669"/>
    <property type="project" value="TreeGrafter"/>
</dbReference>
<evidence type="ECO:0008006" key="3">
    <source>
        <dbReference type="Google" id="ProtNLM"/>
    </source>
</evidence>
<evidence type="ECO:0000313" key="2">
    <source>
        <dbReference type="Proteomes" id="UP000198636"/>
    </source>
</evidence>
<name>A0A1G5ISA0_9FIRM</name>
<dbReference type="AlphaFoldDB" id="A0A1G5ISA0"/>
<dbReference type="NCBIfam" id="TIGR01484">
    <property type="entry name" value="HAD-SF-IIB"/>
    <property type="match status" value="1"/>
</dbReference>
<dbReference type="InterPro" id="IPR000150">
    <property type="entry name" value="Cof"/>
</dbReference>
<dbReference type="RefSeq" id="WP_091543870.1">
    <property type="nucleotide sequence ID" value="NZ_FMUS01000016.1"/>
</dbReference>
<dbReference type="CDD" id="cd07516">
    <property type="entry name" value="HAD_Pase"/>
    <property type="match status" value="1"/>
</dbReference>
<dbReference type="SUPFAM" id="SSF56784">
    <property type="entry name" value="HAD-like"/>
    <property type="match status" value="1"/>
</dbReference>
<dbReference type="GO" id="GO:0000287">
    <property type="term" value="F:magnesium ion binding"/>
    <property type="evidence" value="ECO:0007669"/>
    <property type="project" value="TreeGrafter"/>
</dbReference>
<dbReference type="InterPro" id="IPR006379">
    <property type="entry name" value="HAD-SF_hydro_IIB"/>
</dbReference>
<dbReference type="SFLD" id="SFLDG01140">
    <property type="entry name" value="C2.B:_Phosphomannomutase_and_P"/>
    <property type="match status" value="1"/>
</dbReference>
<dbReference type="OrthoDB" id="9781413at2"/>
<dbReference type="EMBL" id="FMUS01000016">
    <property type="protein sequence ID" value="SCY78903.1"/>
    <property type="molecule type" value="Genomic_DNA"/>
</dbReference>